<dbReference type="KEGG" id="psty:BFS30_01715"/>
<proteinExistence type="predicted"/>
<evidence type="ECO:0000313" key="1">
    <source>
        <dbReference type="EMBL" id="AOM75990.1"/>
    </source>
</evidence>
<dbReference type="EMBL" id="CP017141">
    <property type="protein sequence ID" value="AOM75990.1"/>
    <property type="molecule type" value="Genomic_DNA"/>
</dbReference>
<protein>
    <submittedName>
        <fullName evidence="1">Uncharacterized protein</fullName>
    </submittedName>
</protein>
<sequence length="264" mass="29332">MAYPNNIKSSGSLGQAQDIFSWWKGAISAEDIKEGFGPQFYITTGRYFPAFPFNRGTFYAWLESKWSSTQYASTIYSQPQPVSGWSISQVNRWGKYKSFELALFGNVANGVDDAAVTLSKFNNNDQGRYGINAWSNNSLTYLRYAFMQFETYGSCMDGDNESGESGSGVSAFFYTDSRSSETTSADCGYGPNSGSIQAMWLYLTVVNASGTPVTDHPDFTFFIDDYPVVILNGTAGYSGKYTIYDCGNYYPEPVVRAPITEYVY</sequence>
<dbReference type="AlphaFoldDB" id="A0A1D7QBB4"/>
<evidence type="ECO:0000313" key="2">
    <source>
        <dbReference type="Proteomes" id="UP000094313"/>
    </source>
</evidence>
<dbReference type="Proteomes" id="UP000094313">
    <property type="component" value="Chromosome"/>
</dbReference>
<reference evidence="1 2" key="1">
    <citation type="submission" date="2016-08" db="EMBL/GenBank/DDBJ databases">
        <authorList>
            <person name="Seilhamer J.J."/>
        </authorList>
    </citation>
    <scope>NUCLEOTIDE SEQUENCE [LARGE SCALE GENOMIC DNA]</scope>
    <source>
        <strain evidence="1 2">DX4</strain>
    </source>
</reference>
<name>A0A1D7QBB4_9SPHI</name>
<keyword evidence="2" id="KW-1185">Reference proteome</keyword>
<gene>
    <name evidence="1" type="ORF">BFS30_01715</name>
</gene>
<dbReference type="RefSeq" id="WP_069377686.1">
    <property type="nucleotide sequence ID" value="NZ_CP017141.1"/>
</dbReference>
<accession>A0A1D7QBB4</accession>
<organism evidence="1 2">
    <name type="scientific">Pedobacter steynii</name>
    <dbReference type="NCBI Taxonomy" id="430522"/>
    <lineage>
        <taxon>Bacteria</taxon>
        <taxon>Pseudomonadati</taxon>
        <taxon>Bacteroidota</taxon>
        <taxon>Sphingobacteriia</taxon>
        <taxon>Sphingobacteriales</taxon>
        <taxon>Sphingobacteriaceae</taxon>
        <taxon>Pedobacter</taxon>
    </lineage>
</organism>